<organism evidence="9">
    <name type="scientific">Dehalogenimonas sp. 4OHTPN</name>
    <dbReference type="NCBI Taxonomy" id="3166643"/>
    <lineage>
        <taxon>Bacteria</taxon>
        <taxon>Bacillati</taxon>
        <taxon>Chloroflexota</taxon>
        <taxon>Dehalococcoidia</taxon>
        <taxon>Dehalococcoidales</taxon>
        <taxon>Dehalococcoidaceae</taxon>
        <taxon>Dehalogenimonas</taxon>
    </lineage>
</organism>
<comment type="similarity">
    <text evidence="1">Belongs to the SIMIBI class G3E GTPase family. HypB/HupM subfamily.</text>
</comment>
<sequence>MQIKVLKDIMAANTATADVNRARLDNHGILGVNIMASPGAGKTTFILATIDGFRPDARVGVIEGDIASQIDSEKVAQKGAPVVQINTGGGCHLDAGQVSAGLDNLPLENIDVLFIENVGNLVCPSEFKLGEHLRVVLLSVPEGDDKPFKYPGMFASADAVVVTKTDIMPYFDFDLGRFTQSVEGLKPGIRVFPLSARTGDGFSDWIAFLKSCIQGRGS</sequence>
<accession>A0AAU8G9Y4</accession>
<dbReference type="RefSeq" id="WP_353714801.1">
    <property type="nucleotide sequence ID" value="NZ_CP159307.1"/>
</dbReference>
<evidence type="ECO:0000256" key="4">
    <source>
        <dbReference type="ARBA" id="ARBA00022741"/>
    </source>
</evidence>
<evidence type="ECO:0000256" key="3">
    <source>
        <dbReference type="ARBA" id="ARBA00022723"/>
    </source>
</evidence>
<dbReference type="EMBL" id="CP159307">
    <property type="protein sequence ID" value="XCH33575.1"/>
    <property type="molecule type" value="Genomic_DNA"/>
</dbReference>
<dbReference type="GO" id="GO:0003924">
    <property type="term" value="F:GTPase activity"/>
    <property type="evidence" value="ECO:0007669"/>
    <property type="project" value="InterPro"/>
</dbReference>
<dbReference type="GO" id="GO:0051604">
    <property type="term" value="P:protein maturation"/>
    <property type="evidence" value="ECO:0007669"/>
    <property type="project" value="InterPro"/>
</dbReference>
<keyword evidence="6" id="KW-0862">Zinc</keyword>
<evidence type="ECO:0000256" key="7">
    <source>
        <dbReference type="ARBA" id="ARBA00023134"/>
    </source>
</evidence>
<proteinExistence type="inferred from homology"/>
<keyword evidence="2" id="KW-0533">Nickel</keyword>
<feature type="domain" description="CobW/HypB/UreG nucleotide-binding" evidence="8">
    <location>
        <begin position="34"/>
        <end position="191"/>
    </location>
</feature>
<gene>
    <name evidence="9" type="primary">hypB</name>
    <name evidence="9" type="ORF">ABV300_01515</name>
</gene>
<keyword evidence="7" id="KW-0342">GTP-binding</keyword>
<dbReference type="InterPro" id="IPR004392">
    <property type="entry name" value="Hyd_mat_HypB"/>
</dbReference>
<dbReference type="GO" id="GO:0008270">
    <property type="term" value="F:zinc ion binding"/>
    <property type="evidence" value="ECO:0007669"/>
    <property type="project" value="TreeGrafter"/>
</dbReference>
<dbReference type="AlphaFoldDB" id="A0AAU8G9Y4"/>
<dbReference type="InterPro" id="IPR027417">
    <property type="entry name" value="P-loop_NTPase"/>
</dbReference>
<reference evidence="9" key="1">
    <citation type="submission" date="2024-06" db="EMBL/GenBank/DDBJ databases">
        <title>A Novel Isolate, Dehalogenimonas sp. Strain 4OHTPN, Dechlorinates Aromatic 4 Hydroxy chlorothalonil by a Novel Reductive Dehalogenase.</title>
        <authorList>
            <person name="Liu G."/>
        </authorList>
    </citation>
    <scope>NUCLEOTIDE SEQUENCE</scope>
    <source>
        <strain evidence="9">4OHTPN</strain>
    </source>
</reference>
<evidence type="ECO:0000256" key="1">
    <source>
        <dbReference type="ARBA" id="ARBA00006211"/>
    </source>
</evidence>
<dbReference type="PANTHER" id="PTHR30134:SF2">
    <property type="entry name" value="HYDROGENASE MATURATION FACTOR HYPB"/>
    <property type="match status" value="1"/>
</dbReference>
<protein>
    <submittedName>
        <fullName evidence="9">Hydrogenase nickel incorporation protein HypB</fullName>
    </submittedName>
</protein>
<name>A0AAU8G9Y4_9CHLR</name>
<keyword evidence="5" id="KW-0378">Hydrolase</keyword>
<keyword evidence="4" id="KW-0547">Nucleotide-binding</keyword>
<evidence type="ECO:0000259" key="8">
    <source>
        <dbReference type="Pfam" id="PF02492"/>
    </source>
</evidence>
<evidence type="ECO:0000313" key="9">
    <source>
        <dbReference type="EMBL" id="XCH33575.1"/>
    </source>
</evidence>
<dbReference type="Gene3D" id="3.40.50.300">
    <property type="entry name" value="P-loop containing nucleotide triphosphate hydrolases"/>
    <property type="match status" value="1"/>
</dbReference>
<dbReference type="NCBIfam" id="TIGR00073">
    <property type="entry name" value="hypB"/>
    <property type="match status" value="1"/>
</dbReference>
<dbReference type="InterPro" id="IPR003495">
    <property type="entry name" value="CobW/HypB/UreG_nucleotide-bd"/>
</dbReference>
<evidence type="ECO:0000256" key="5">
    <source>
        <dbReference type="ARBA" id="ARBA00022801"/>
    </source>
</evidence>
<keyword evidence="3" id="KW-0479">Metal-binding</keyword>
<dbReference type="PANTHER" id="PTHR30134">
    <property type="entry name" value="HYDROGENASE PROTEIN ASSEMBLY PROTEIN, NICKEL CHAPERONE"/>
    <property type="match status" value="1"/>
</dbReference>
<dbReference type="GO" id="GO:0016151">
    <property type="term" value="F:nickel cation binding"/>
    <property type="evidence" value="ECO:0007669"/>
    <property type="project" value="InterPro"/>
</dbReference>
<evidence type="ECO:0000256" key="6">
    <source>
        <dbReference type="ARBA" id="ARBA00022833"/>
    </source>
</evidence>
<dbReference type="GO" id="GO:0005525">
    <property type="term" value="F:GTP binding"/>
    <property type="evidence" value="ECO:0007669"/>
    <property type="project" value="UniProtKB-KW"/>
</dbReference>
<dbReference type="SUPFAM" id="SSF52540">
    <property type="entry name" value="P-loop containing nucleoside triphosphate hydrolases"/>
    <property type="match status" value="1"/>
</dbReference>
<dbReference type="Pfam" id="PF02492">
    <property type="entry name" value="cobW"/>
    <property type="match status" value="1"/>
</dbReference>
<dbReference type="CDD" id="cd05390">
    <property type="entry name" value="HypB"/>
    <property type="match status" value="1"/>
</dbReference>
<dbReference type="PIRSF" id="PIRSF005624">
    <property type="entry name" value="Ni-bind_GTPase"/>
    <property type="match status" value="1"/>
</dbReference>
<evidence type="ECO:0000256" key="2">
    <source>
        <dbReference type="ARBA" id="ARBA00022596"/>
    </source>
</evidence>